<keyword evidence="2" id="KW-1185">Reference proteome</keyword>
<evidence type="ECO:0000313" key="2">
    <source>
        <dbReference type="Proteomes" id="UP001333110"/>
    </source>
</evidence>
<gene>
    <name evidence="1" type="ORF">QYF61_024478</name>
</gene>
<reference evidence="1 2" key="1">
    <citation type="journal article" date="2023" name="J. Hered.">
        <title>Chromosome-level genome of the wood stork (Mycteria americana) provides insight into avian chromosome evolution.</title>
        <authorList>
            <person name="Flamio R. Jr."/>
            <person name="Ramstad K.M."/>
        </authorList>
    </citation>
    <scope>NUCLEOTIDE SEQUENCE [LARGE SCALE GENOMIC DNA]</scope>
    <source>
        <strain evidence="1">JAX WOST 10</strain>
    </source>
</reference>
<name>A0AAN7N9V2_MYCAM</name>
<dbReference type="AlphaFoldDB" id="A0AAN7N9V2"/>
<comment type="caution">
    <text evidence="1">The sequence shown here is derived from an EMBL/GenBank/DDBJ whole genome shotgun (WGS) entry which is preliminary data.</text>
</comment>
<evidence type="ECO:0000313" key="1">
    <source>
        <dbReference type="EMBL" id="KAK4811342.1"/>
    </source>
</evidence>
<protein>
    <submittedName>
        <fullName evidence="1">Uncharacterized protein</fullName>
    </submittedName>
</protein>
<dbReference type="EMBL" id="JAUNZN010000018">
    <property type="protein sequence ID" value="KAK4811342.1"/>
    <property type="molecule type" value="Genomic_DNA"/>
</dbReference>
<proteinExistence type="predicted"/>
<organism evidence="1 2">
    <name type="scientific">Mycteria americana</name>
    <name type="common">Wood stork</name>
    <dbReference type="NCBI Taxonomy" id="33587"/>
    <lineage>
        <taxon>Eukaryota</taxon>
        <taxon>Metazoa</taxon>
        <taxon>Chordata</taxon>
        <taxon>Craniata</taxon>
        <taxon>Vertebrata</taxon>
        <taxon>Euteleostomi</taxon>
        <taxon>Archelosauria</taxon>
        <taxon>Archosauria</taxon>
        <taxon>Dinosauria</taxon>
        <taxon>Saurischia</taxon>
        <taxon>Theropoda</taxon>
        <taxon>Coelurosauria</taxon>
        <taxon>Aves</taxon>
        <taxon>Neognathae</taxon>
        <taxon>Neoaves</taxon>
        <taxon>Aequornithes</taxon>
        <taxon>Ciconiiformes</taxon>
        <taxon>Ciconiidae</taxon>
        <taxon>Mycteria</taxon>
    </lineage>
</organism>
<sequence length="393" mass="43616">MQPVFYPAKSTPVQAMSHQLLQENAVGDSVKGFTEVQDCLPRDSLNQCPEQAKVCPLEVHGSGFAHPPPYFATNRELCHIMVAKPKTASNHHISHQSFSVCKQQVKRGTSPALNLIVIIAKFYTIETLPNTQNHPTASPSLPIPSEELIAIHCSTPVLNSIRHQQARCHVNIPMIKKTKILLMAPASEPCVEQLLRFSPLEVEEVERLQGLPQELVSKQFKNIIQRSAPRLDSYEWQGVWNSMGKCLGQWAPPVFWNFTPEQVLNPEKLVEYLEKVCCDSGNSKEIQITAMCWGLAHAYRALFNATQNPQGSGDKTTGTAVAPTPPCDRHSSCSDSPCDRHCGCSDSPCDRHCGCSDSPCDRHCGCSCTEQLCYKHCGSNRERTHVSISRPYT</sequence>
<dbReference type="Proteomes" id="UP001333110">
    <property type="component" value="Unassembled WGS sequence"/>
</dbReference>
<accession>A0AAN7N9V2</accession>